<dbReference type="OrthoDB" id="6452348at2"/>
<dbReference type="InterPro" id="IPR014030">
    <property type="entry name" value="Ketoacyl_synth_N"/>
</dbReference>
<organism evidence="5 6">
    <name type="scientific">Rahnella sikkimica</name>
    <dbReference type="NCBI Taxonomy" id="1805933"/>
    <lineage>
        <taxon>Bacteria</taxon>
        <taxon>Pseudomonadati</taxon>
        <taxon>Pseudomonadota</taxon>
        <taxon>Gammaproteobacteria</taxon>
        <taxon>Enterobacterales</taxon>
        <taxon>Yersiniaceae</taxon>
        <taxon>Rahnella</taxon>
    </lineage>
</organism>
<evidence type="ECO:0000256" key="2">
    <source>
        <dbReference type="ARBA" id="ARBA00022553"/>
    </source>
</evidence>
<dbReference type="GO" id="GO:0004312">
    <property type="term" value="F:fatty acid synthase activity"/>
    <property type="evidence" value="ECO:0007669"/>
    <property type="project" value="TreeGrafter"/>
</dbReference>
<dbReference type="InterPro" id="IPR020841">
    <property type="entry name" value="PKS_Beta-ketoAc_synthase_dom"/>
</dbReference>
<dbReference type="KEGG" id="rox:BV494_23110"/>
<reference evidence="6" key="1">
    <citation type="submission" date="2017-01" db="EMBL/GenBank/DDBJ databases">
        <title>Genome sequence of Rouxiella sp. ERMR1:05.</title>
        <authorList>
            <person name="Kumar R."/>
            <person name="Singh D."/>
            <person name="Kumar S."/>
        </authorList>
    </citation>
    <scope>NUCLEOTIDE SEQUENCE [LARGE SCALE GENOMIC DNA]</scope>
    <source>
        <strain evidence="6">ERMR1:05</strain>
        <plasmid evidence="6">unnamed1</plasmid>
    </source>
</reference>
<feature type="domain" description="Ketosynthase family 3 (KS3)" evidence="4">
    <location>
        <begin position="1"/>
        <end position="400"/>
    </location>
</feature>
<dbReference type="AlphaFoldDB" id="A0A2L1UYD3"/>
<dbReference type="Pfam" id="PF02801">
    <property type="entry name" value="Ketoacyl-synt_C"/>
    <property type="match status" value="1"/>
</dbReference>
<gene>
    <name evidence="5" type="ORF">BV494_23110</name>
</gene>
<dbReference type="PANTHER" id="PTHR43775:SF37">
    <property type="entry name" value="SI:DKEY-61P9.11"/>
    <property type="match status" value="1"/>
</dbReference>
<keyword evidence="2" id="KW-0597">Phosphoprotein</keyword>
<name>A0A2L1UYD3_9GAMM</name>
<proteinExistence type="inferred from homology"/>
<evidence type="ECO:0000313" key="5">
    <source>
        <dbReference type="EMBL" id="AVF37959.1"/>
    </source>
</evidence>
<geneLocation type="plasmid" evidence="5 6">
    <name>unnamed1</name>
</geneLocation>
<sequence>MDNAAIISGYSACLAFAQSSDALTDGLKEGRCVRKARWFSSDDAARQCGLSNNGFVARLPEPVKDIGQWVSDLILTALAHAGLEKHSLTGENVRVYLTGLGPRVDVSDYLAFYDHNDIEDVTLTRSVQNLHVANMSQDKLAHHVATTFDLKHLPPNLHCTSNSSLAAVHLGIQAIESGHIDVVMVVNCSLITTQDISFLTSQGMLGGDTVQPFGASGQGVLFAEGGCAMLLESARHRHARQMPDGVRLTSVYTQTSAGRSNDGAQLSANLLKVMNKALEQADILCGDLAAIIPHGNGAEASDKAEALALASFHGESPVPVLAYKGQIGYTPTGSGIVDLIIGHQALCQKTLLSPAGTGPIRENVAPCVVLNQGQITHNKRHLLKVGLGVDGSVMGVVMSESDTAS</sequence>
<keyword evidence="6" id="KW-1185">Reference proteome</keyword>
<dbReference type="InterPro" id="IPR050091">
    <property type="entry name" value="PKS_NRPS_Biosynth_Enz"/>
</dbReference>
<dbReference type="SMART" id="SM00825">
    <property type="entry name" value="PKS_KS"/>
    <property type="match status" value="1"/>
</dbReference>
<dbReference type="InterPro" id="IPR016039">
    <property type="entry name" value="Thiolase-like"/>
</dbReference>
<dbReference type="Pfam" id="PF00109">
    <property type="entry name" value="ketoacyl-synt"/>
    <property type="match status" value="1"/>
</dbReference>
<dbReference type="Gene3D" id="3.40.47.10">
    <property type="match status" value="1"/>
</dbReference>
<dbReference type="EMBL" id="CP019063">
    <property type="protein sequence ID" value="AVF37959.1"/>
    <property type="molecule type" value="Genomic_DNA"/>
</dbReference>
<evidence type="ECO:0000313" key="6">
    <source>
        <dbReference type="Proteomes" id="UP000239197"/>
    </source>
</evidence>
<dbReference type="RefSeq" id="WP_104925288.1">
    <property type="nucleotide sequence ID" value="NZ_CP019063.1"/>
</dbReference>
<accession>A0A2L1UYD3</accession>
<evidence type="ECO:0000256" key="1">
    <source>
        <dbReference type="ARBA" id="ARBA00022450"/>
    </source>
</evidence>
<comment type="similarity">
    <text evidence="3">Belongs to the thiolase-like superfamily. Beta-ketoacyl-ACP synthases family.</text>
</comment>
<keyword evidence="1" id="KW-0596">Phosphopantetheine</keyword>
<evidence type="ECO:0000259" key="4">
    <source>
        <dbReference type="PROSITE" id="PS52004"/>
    </source>
</evidence>
<evidence type="ECO:0000256" key="3">
    <source>
        <dbReference type="RuleBase" id="RU003694"/>
    </source>
</evidence>
<dbReference type="InterPro" id="IPR014031">
    <property type="entry name" value="Ketoacyl_synth_C"/>
</dbReference>
<dbReference type="PANTHER" id="PTHR43775">
    <property type="entry name" value="FATTY ACID SYNTHASE"/>
    <property type="match status" value="1"/>
</dbReference>
<dbReference type="PROSITE" id="PS52004">
    <property type="entry name" value="KS3_2"/>
    <property type="match status" value="1"/>
</dbReference>
<dbReference type="GO" id="GO:0006633">
    <property type="term" value="P:fatty acid biosynthetic process"/>
    <property type="evidence" value="ECO:0007669"/>
    <property type="project" value="TreeGrafter"/>
</dbReference>
<protein>
    <submittedName>
        <fullName evidence="5">Beta-ketoacyl synthase</fullName>
    </submittedName>
</protein>
<keyword evidence="5" id="KW-0614">Plasmid</keyword>
<dbReference type="Proteomes" id="UP000239197">
    <property type="component" value="Plasmid unnamed1"/>
</dbReference>
<dbReference type="SUPFAM" id="SSF53901">
    <property type="entry name" value="Thiolase-like"/>
    <property type="match status" value="1"/>
</dbReference>
<keyword evidence="3" id="KW-0808">Transferase</keyword>